<dbReference type="EMBL" id="CP074694">
    <property type="protein sequence ID" value="QVL33926.1"/>
    <property type="molecule type" value="Genomic_DNA"/>
</dbReference>
<organism evidence="1 2">
    <name type="scientific">Telmatocola sphagniphila</name>
    <dbReference type="NCBI Taxonomy" id="1123043"/>
    <lineage>
        <taxon>Bacteria</taxon>
        <taxon>Pseudomonadati</taxon>
        <taxon>Planctomycetota</taxon>
        <taxon>Planctomycetia</taxon>
        <taxon>Gemmatales</taxon>
        <taxon>Gemmataceae</taxon>
    </lineage>
</organism>
<evidence type="ECO:0000313" key="1">
    <source>
        <dbReference type="EMBL" id="QVL33926.1"/>
    </source>
</evidence>
<proteinExistence type="predicted"/>
<dbReference type="AlphaFoldDB" id="A0A8E6EZX2"/>
<dbReference type="Proteomes" id="UP000676194">
    <property type="component" value="Chromosome"/>
</dbReference>
<keyword evidence="2" id="KW-1185">Reference proteome</keyword>
<protein>
    <submittedName>
        <fullName evidence="1">Uncharacterized protein</fullName>
    </submittedName>
</protein>
<sequence>MKQVASGEWEEVVQARLVRWVLGNPFRRVTFDPAWRTAALINLAKSLYDEQAFNRRVELAEKLPGAGCRPEEKLSHLHAAKPHCRGCWALDLILNTNQN</sequence>
<name>A0A8E6EZX2_9BACT</name>
<dbReference type="KEGG" id="tsph:KIH39_08470"/>
<accession>A0A8E6EZX2</accession>
<reference evidence="1" key="1">
    <citation type="submission" date="2021-05" db="EMBL/GenBank/DDBJ databases">
        <title>Complete genome sequence of the cellulolytic planctomycete Telmatocola sphagniphila SP2T and characterization of the first cellulase from planctomycetes.</title>
        <authorList>
            <person name="Rakitin A.L."/>
            <person name="Beletsky A.V."/>
            <person name="Naumoff D.G."/>
            <person name="Kulichevskaya I.S."/>
            <person name="Mardanov A.V."/>
            <person name="Ravin N.V."/>
            <person name="Dedysh S.N."/>
        </authorList>
    </citation>
    <scope>NUCLEOTIDE SEQUENCE</scope>
    <source>
        <strain evidence="1">SP2T</strain>
    </source>
</reference>
<gene>
    <name evidence="1" type="ORF">KIH39_08470</name>
</gene>
<dbReference type="RefSeq" id="WP_213498902.1">
    <property type="nucleotide sequence ID" value="NZ_CP074694.1"/>
</dbReference>
<evidence type="ECO:0000313" key="2">
    <source>
        <dbReference type="Proteomes" id="UP000676194"/>
    </source>
</evidence>